<dbReference type="InterPro" id="IPR010255">
    <property type="entry name" value="Haem_peroxidase_sf"/>
</dbReference>
<evidence type="ECO:0000313" key="18">
    <source>
        <dbReference type="Proteomes" id="UP000467840"/>
    </source>
</evidence>
<evidence type="ECO:0000256" key="14">
    <source>
        <dbReference type="PIRSR" id="PIRSR600823-5"/>
    </source>
</evidence>
<dbReference type="PANTHER" id="PTHR31517">
    <property type="match status" value="1"/>
</dbReference>
<feature type="binding site" evidence="12">
    <location>
        <position position="46"/>
    </location>
    <ligand>
        <name>Ca(2+)</name>
        <dbReference type="ChEBI" id="CHEBI:29108"/>
        <label>1</label>
    </ligand>
</feature>
<evidence type="ECO:0000256" key="12">
    <source>
        <dbReference type="PIRSR" id="PIRSR600823-3"/>
    </source>
</evidence>
<dbReference type="PRINTS" id="PR00458">
    <property type="entry name" value="PEROXIDASE"/>
</dbReference>
<dbReference type="SUPFAM" id="SSF48113">
    <property type="entry name" value="Heme-dependent peroxidases"/>
    <property type="match status" value="1"/>
</dbReference>
<comment type="cofactor">
    <cofactor evidence="2">
        <name>heme b</name>
        <dbReference type="ChEBI" id="CHEBI:60344"/>
    </cofactor>
</comment>
<feature type="binding site" evidence="12">
    <location>
        <position position="32"/>
    </location>
    <ligand>
        <name>Ca(2+)</name>
        <dbReference type="ChEBI" id="CHEBI:29108"/>
        <label>1</label>
    </ligand>
</feature>
<comment type="cofactor">
    <cofactor evidence="12">
        <name>Ca(2+)</name>
        <dbReference type="ChEBI" id="CHEBI:29108"/>
    </cofactor>
    <text evidence="12">Binds 2 calcium ions per subunit.</text>
</comment>
<keyword evidence="12" id="KW-0106">Calcium</keyword>
<dbReference type="InterPro" id="IPR019794">
    <property type="entry name" value="Peroxidases_AS"/>
</dbReference>
<feature type="binding site" evidence="11">
    <location>
        <position position="122"/>
    </location>
    <ligand>
        <name>substrate</name>
    </ligand>
</feature>
<evidence type="ECO:0000256" key="3">
    <source>
        <dbReference type="ARBA" id="ARBA00002322"/>
    </source>
</evidence>
<feature type="binding site" evidence="12">
    <location>
        <position position="30"/>
    </location>
    <ligand>
        <name>Ca(2+)</name>
        <dbReference type="ChEBI" id="CHEBI:29108"/>
        <label>1</label>
    </ligand>
</feature>
<keyword evidence="7 12" id="KW-0479">Metal-binding</keyword>
<feature type="binding site" evidence="12">
    <location>
        <position position="25"/>
    </location>
    <ligand>
        <name>Ca(2+)</name>
        <dbReference type="ChEBI" id="CHEBI:29108"/>
        <label>1</label>
    </ligand>
</feature>
<feature type="binding site" evidence="12">
    <location>
        <position position="34"/>
    </location>
    <ligand>
        <name>Ca(2+)</name>
        <dbReference type="ChEBI" id="CHEBI:29108"/>
        <label>1</label>
    </ligand>
</feature>
<keyword evidence="8" id="KW-0560">Oxidoreductase</keyword>
<gene>
    <name evidence="17" type="ORF">GH714_005825</name>
</gene>
<feature type="disulfide bond" evidence="14">
    <location>
        <begin position="26"/>
        <end position="31"/>
    </location>
</feature>
<dbReference type="GO" id="GO:0020037">
    <property type="term" value="F:heme binding"/>
    <property type="evidence" value="ECO:0007669"/>
    <property type="project" value="InterPro"/>
</dbReference>
<dbReference type="Proteomes" id="UP000467840">
    <property type="component" value="Chromosome 5"/>
</dbReference>
<feature type="domain" description="Plant heme peroxidase family profile" evidence="16">
    <location>
        <begin position="15"/>
        <end position="157"/>
    </location>
</feature>
<dbReference type="Pfam" id="PF00141">
    <property type="entry name" value="peroxidase"/>
    <property type="match status" value="1"/>
</dbReference>
<dbReference type="Gene3D" id="1.10.520.10">
    <property type="match status" value="2"/>
</dbReference>
<evidence type="ECO:0000256" key="7">
    <source>
        <dbReference type="ARBA" id="ARBA00022723"/>
    </source>
</evidence>
<dbReference type="InterPro" id="IPR002016">
    <property type="entry name" value="Haem_peroxidase"/>
</dbReference>
<protein>
    <recommendedName>
        <fullName evidence="4">peroxidase</fullName>
        <ecNumber evidence="4">1.11.1.7</ecNumber>
    </recommendedName>
</protein>
<comment type="caution">
    <text evidence="17">The sequence shown here is derived from an EMBL/GenBank/DDBJ whole genome shotgun (WGS) entry which is preliminary data.</text>
</comment>
<accession>A0A6A6NFR0</accession>
<keyword evidence="14" id="KW-1015">Disulfide bond</keyword>
<evidence type="ECO:0000256" key="10">
    <source>
        <dbReference type="PIRSR" id="PIRSR600823-1"/>
    </source>
</evidence>
<comment type="catalytic activity">
    <reaction evidence="1">
        <text>2 a phenolic donor + H2O2 = 2 a phenolic radical donor + 2 H2O</text>
        <dbReference type="Rhea" id="RHEA:56136"/>
        <dbReference type="ChEBI" id="CHEBI:15377"/>
        <dbReference type="ChEBI" id="CHEBI:16240"/>
        <dbReference type="ChEBI" id="CHEBI:139520"/>
        <dbReference type="ChEBI" id="CHEBI:139521"/>
        <dbReference type="EC" id="1.11.1.7"/>
    </reaction>
</comment>
<keyword evidence="18" id="KW-1185">Reference proteome</keyword>
<dbReference type="GO" id="GO:0140825">
    <property type="term" value="F:lactoperoxidase activity"/>
    <property type="evidence" value="ECO:0007669"/>
    <property type="project" value="UniProtKB-EC"/>
</dbReference>
<dbReference type="PANTHER" id="PTHR31517:SF17">
    <property type="entry name" value="PEROXIDASE 6"/>
    <property type="match status" value="1"/>
</dbReference>
<dbReference type="InterPro" id="IPR000823">
    <property type="entry name" value="Peroxidase_pln"/>
</dbReference>
<evidence type="ECO:0000313" key="17">
    <source>
        <dbReference type="EMBL" id="KAF2323976.1"/>
    </source>
</evidence>
<feature type="active site" description="Proton acceptor" evidence="10">
    <location>
        <position position="24"/>
    </location>
</feature>
<dbReference type="EMBL" id="JAAGAX010000001">
    <property type="protein sequence ID" value="KAF2323976.1"/>
    <property type="molecule type" value="Genomic_DNA"/>
</dbReference>
<evidence type="ECO:0000256" key="8">
    <source>
        <dbReference type="ARBA" id="ARBA00023002"/>
    </source>
</evidence>
<comment type="similarity">
    <text evidence="15">Belongs to the peroxidase family.</text>
</comment>
<name>A0A6A6NFR0_HEVBR</name>
<comment type="function">
    <text evidence="3">Removal of H(2)O(2), oxidation of toxic reductants, biosynthesis and degradation of lignin, suberization, auxin catabolism, response to environmental stresses such as wounding, pathogen attack and oxidative stress. These functions might be dependent on each isozyme/isoform in each plant tissue.</text>
</comment>
<evidence type="ECO:0000256" key="13">
    <source>
        <dbReference type="PIRSR" id="PIRSR600823-4"/>
    </source>
</evidence>
<sequence length="227" mass="24875">MGHVVSEKQSTSPNTAAVLRLFFHDCAVEGCDGSILISSTSFNKAERDAEPNLLLPGDAFDVVVRAKTALELQCPGIVSCSDILATAVRDLVSMVGGPKYSVPLGRKDGLESNAARVEGNLPSPTMPLSKIIFFMLQKGFRARNELAERVRVAFSGSGLAVDERTKPFVDLYASNSTAFFQDFALAMEKLSVYKVKTDREGENFEYAFQGDYAYALNFIDVRLSLFY</sequence>
<feature type="binding site" evidence="12">
    <location>
        <position position="28"/>
    </location>
    <ligand>
        <name>Ca(2+)</name>
        <dbReference type="ChEBI" id="CHEBI:29108"/>
        <label>1</label>
    </ligand>
</feature>
<dbReference type="AlphaFoldDB" id="A0A6A6NFR0"/>
<evidence type="ECO:0000256" key="15">
    <source>
        <dbReference type="RuleBase" id="RU004241"/>
    </source>
</evidence>
<evidence type="ECO:0000256" key="5">
    <source>
        <dbReference type="ARBA" id="ARBA00022559"/>
    </source>
</evidence>
<dbReference type="GO" id="GO:0046872">
    <property type="term" value="F:metal ion binding"/>
    <property type="evidence" value="ECO:0007669"/>
    <property type="project" value="UniProtKB-KW"/>
</dbReference>
<keyword evidence="6" id="KW-0349">Heme</keyword>
<dbReference type="PROSITE" id="PS50873">
    <property type="entry name" value="PEROXIDASE_4"/>
    <property type="match status" value="1"/>
</dbReference>
<evidence type="ECO:0000256" key="9">
    <source>
        <dbReference type="ARBA" id="ARBA00023004"/>
    </source>
</evidence>
<dbReference type="GO" id="GO:0006979">
    <property type="term" value="P:response to oxidative stress"/>
    <property type="evidence" value="ECO:0007669"/>
    <property type="project" value="InterPro"/>
</dbReference>
<feature type="site" description="Transition state stabilizer" evidence="13">
    <location>
        <position position="20"/>
    </location>
</feature>
<reference evidence="17 18" key="1">
    <citation type="journal article" date="2020" name="Mol. Plant">
        <title>The Chromosome-Based Rubber Tree Genome Provides New Insights into Spurge Genome Evolution and Rubber Biosynthesis.</title>
        <authorList>
            <person name="Liu J."/>
            <person name="Shi C."/>
            <person name="Shi C.C."/>
            <person name="Li W."/>
            <person name="Zhang Q.J."/>
            <person name="Zhang Y."/>
            <person name="Li K."/>
            <person name="Lu H.F."/>
            <person name="Shi C."/>
            <person name="Zhu S.T."/>
            <person name="Xiao Z.Y."/>
            <person name="Nan H."/>
            <person name="Yue Y."/>
            <person name="Zhu X.G."/>
            <person name="Wu Y."/>
            <person name="Hong X.N."/>
            <person name="Fan G.Y."/>
            <person name="Tong Y."/>
            <person name="Zhang D."/>
            <person name="Mao C.L."/>
            <person name="Liu Y.L."/>
            <person name="Hao S.J."/>
            <person name="Liu W.Q."/>
            <person name="Lv M.Q."/>
            <person name="Zhang H.B."/>
            <person name="Liu Y."/>
            <person name="Hu-Tang G.R."/>
            <person name="Wang J.P."/>
            <person name="Wang J.H."/>
            <person name="Sun Y.H."/>
            <person name="Ni S.B."/>
            <person name="Chen W.B."/>
            <person name="Zhang X.C."/>
            <person name="Jiao Y.N."/>
            <person name="Eichler E.E."/>
            <person name="Li G.H."/>
            <person name="Liu X."/>
            <person name="Gao L.Z."/>
        </authorList>
    </citation>
    <scope>NUCLEOTIDE SEQUENCE [LARGE SCALE GENOMIC DNA]</scope>
    <source>
        <strain evidence="18">cv. GT1</strain>
        <tissue evidence="17">Leaf</tissue>
    </source>
</reference>
<keyword evidence="5" id="KW-0575">Peroxidase</keyword>
<dbReference type="PROSITE" id="PS00436">
    <property type="entry name" value="PEROXIDASE_2"/>
    <property type="match status" value="1"/>
</dbReference>
<keyword evidence="9" id="KW-0408">Iron</keyword>
<organism evidence="17 18">
    <name type="scientific">Hevea brasiliensis</name>
    <name type="common">Para rubber tree</name>
    <name type="synonym">Siphonia brasiliensis</name>
    <dbReference type="NCBI Taxonomy" id="3981"/>
    <lineage>
        <taxon>Eukaryota</taxon>
        <taxon>Viridiplantae</taxon>
        <taxon>Streptophyta</taxon>
        <taxon>Embryophyta</taxon>
        <taxon>Tracheophyta</taxon>
        <taxon>Spermatophyta</taxon>
        <taxon>Magnoliopsida</taxon>
        <taxon>eudicotyledons</taxon>
        <taxon>Gunneridae</taxon>
        <taxon>Pentapetalae</taxon>
        <taxon>rosids</taxon>
        <taxon>fabids</taxon>
        <taxon>Malpighiales</taxon>
        <taxon>Euphorbiaceae</taxon>
        <taxon>Crotonoideae</taxon>
        <taxon>Micrandreae</taxon>
        <taxon>Hevea</taxon>
    </lineage>
</organism>
<evidence type="ECO:0000256" key="6">
    <source>
        <dbReference type="ARBA" id="ARBA00022617"/>
    </source>
</evidence>
<proteinExistence type="inferred from homology"/>
<evidence type="ECO:0000259" key="16">
    <source>
        <dbReference type="PROSITE" id="PS50873"/>
    </source>
</evidence>
<dbReference type="Gene3D" id="1.10.420.10">
    <property type="entry name" value="Peroxidase, domain 2"/>
    <property type="match status" value="2"/>
</dbReference>
<evidence type="ECO:0000256" key="4">
    <source>
        <dbReference type="ARBA" id="ARBA00012313"/>
    </source>
</evidence>
<evidence type="ECO:0000256" key="11">
    <source>
        <dbReference type="PIRSR" id="PIRSR600823-2"/>
    </source>
</evidence>
<evidence type="ECO:0000256" key="1">
    <source>
        <dbReference type="ARBA" id="ARBA00000189"/>
    </source>
</evidence>
<dbReference type="PRINTS" id="PR00461">
    <property type="entry name" value="PLPEROXIDASE"/>
</dbReference>
<evidence type="ECO:0000256" key="2">
    <source>
        <dbReference type="ARBA" id="ARBA00001970"/>
    </source>
</evidence>
<dbReference type="EC" id="1.11.1.7" evidence="4"/>